<dbReference type="InterPro" id="IPR000408">
    <property type="entry name" value="Reg_chr_condens"/>
</dbReference>
<dbReference type="Gene3D" id="2.130.10.30">
    <property type="entry name" value="Regulator of chromosome condensation 1/beta-lactamase-inhibitor protein II"/>
    <property type="match status" value="2"/>
</dbReference>
<dbReference type="SUPFAM" id="SSF50985">
    <property type="entry name" value="RCC1/BLIP-II"/>
    <property type="match status" value="1"/>
</dbReference>
<dbReference type="InterPro" id="IPR058923">
    <property type="entry name" value="RCC1-like_dom"/>
</dbReference>
<evidence type="ECO:0000313" key="4">
    <source>
        <dbReference type="EMBL" id="CAK8676633.1"/>
    </source>
</evidence>
<reference evidence="4 5" key="1">
    <citation type="submission" date="2024-02" db="EMBL/GenBank/DDBJ databases">
        <authorList>
            <person name="Daric V."/>
            <person name="Darras S."/>
        </authorList>
    </citation>
    <scope>NUCLEOTIDE SEQUENCE [LARGE SCALE GENOMIC DNA]</scope>
</reference>
<evidence type="ECO:0000259" key="3">
    <source>
        <dbReference type="Pfam" id="PF25390"/>
    </source>
</evidence>
<gene>
    <name evidence="4" type="ORF">CVLEPA_LOCUS6084</name>
</gene>
<keyword evidence="5" id="KW-1185">Reference proteome</keyword>
<feature type="repeat" description="RCC1" evidence="2">
    <location>
        <begin position="122"/>
        <end position="194"/>
    </location>
</feature>
<accession>A0ABP0FCS0</accession>
<organism evidence="4 5">
    <name type="scientific">Clavelina lepadiformis</name>
    <name type="common">Light-bulb sea squirt</name>
    <name type="synonym">Ascidia lepadiformis</name>
    <dbReference type="NCBI Taxonomy" id="159417"/>
    <lineage>
        <taxon>Eukaryota</taxon>
        <taxon>Metazoa</taxon>
        <taxon>Chordata</taxon>
        <taxon>Tunicata</taxon>
        <taxon>Ascidiacea</taxon>
        <taxon>Aplousobranchia</taxon>
        <taxon>Clavelinidae</taxon>
        <taxon>Clavelina</taxon>
    </lineage>
</organism>
<dbReference type="EMBL" id="CAWYQH010000035">
    <property type="protein sequence ID" value="CAK8676633.1"/>
    <property type="molecule type" value="Genomic_DNA"/>
</dbReference>
<dbReference type="InterPro" id="IPR053035">
    <property type="entry name" value="Mitochondrial_GEF_domain"/>
</dbReference>
<name>A0ABP0FCS0_CLALP</name>
<evidence type="ECO:0000256" key="2">
    <source>
        <dbReference type="PROSITE-ProRule" id="PRU00235"/>
    </source>
</evidence>
<evidence type="ECO:0000256" key="1">
    <source>
        <dbReference type="ARBA" id="ARBA00022737"/>
    </source>
</evidence>
<keyword evidence="1" id="KW-0677">Repeat</keyword>
<feature type="repeat" description="RCC1" evidence="2">
    <location>
        <begin position="417"/>
        <end position="466"/>
    </location>
</feature>
<dbReference type="PANTHER" id="PTHR46337:SF1">
    <property type="entry name" value="RCC1-LIKE G EXCHANGING FACTOR-LIKE PROTEIN"/>
    <property type="match status" value="1"/>
</dbReference>
<dbReference type="Pfam" id="PF25390">
    <property type="entry name" value="WD40_RLD"/>
    <property type="match status" value="1"/>
</dbReference>
<dbReference type="InterPro" id="IPR009091">
    <property type="entry name" value="RCC1/BLIP-II"/>
</dbReference>
<feature type="repeat" description="RCC1" evidence="2">
    <location>
        <begin position="253"/>
        <end position="305"/>
    </location>
</feature>
<evidence type="ECO:0000313" key="5">
    <source>
        <dbReference type="Proteomes" id="UP001642483"/>
    </source>
</evidence>
<proteinExistence type="predicted"/>
<dbReference type="Proteomes" id="UP001642483">
    <property type="component" value="Unassembled WGS sequence"/>
</dbReference>
<feature type="domain" description="RCC1-like" evidence="3">
    <location>
        <begin position="61"/>
        <end position="385"/>
    </location>
</feature>
<comment type="caution">
    <text evidence="4">The sequence shown here is derived from an EMBL/GenBank/DDBJ whole genome shotgun (WGS) entry which is preliminary data.</text>
</comment>
<protein>
    <recommendedName>
        <fullName evidence="3">RCC1-like domain-containing protein</fullName>
    </recommendedName>
</protein>
<dbReference type="PROSITE" id="PS50012">
    <property type="entry name" value="RCC1_3"/>
    <property type="match status" value="5"/>
</dbReference>
<feature type="repeat" description="RCC1" evidence="2">
    <location>
        <begin position="306"/>
        <end position="358"/>
    </location>
</feature>
<dbReference type="PRINTS" id="PR00633">
    <property type="entry name" value="RCCNDNSATION"/>
</dbReference>
<dbReference type="Pfam" id="PF00415">
    <property type="entry name" value="RCC1"/>
    <property type="match status" value="1"/>
</dbReference>
<feature type="repeat" description="RCC1" evidence="2">
    <location>
        <begin position="195"/>
        <end position="252"/>
    </location>
</feature>
<sequence>MTNIVRKLKKWNVLLLCNKHSQLNHHKCTVYTPSYKRTVDDVEEKQPVHKFIGKHRKRVSRIHVCGLTVTGALGVLKLPLPENKLRIPPKFQQNYPYHLIIDDISHIACGYGFSILASKLKDQIKVWGCGINTNSQIGFHKSRKTKIKKGETHTKSYQYLMEPTPIPLPFKDAGKTRVIDVACGRAHSLILTDKEGIFAMGNNAFGQCGRQIIEGEVYESSAKVHRIPHERFPSPVVKVVCGMDHSLFLTQTGELFSCGWSADGQTGLGIAEPVPEPTQLRGDLDGVKITQVSSFADTSLALSDTNDIFGWGSSEYGQLACVTESTQAMLPTKLPFDRQKKIIQVAAGGTACLLLNESGDVWVWGYGILGKGPNLENAVWPRRIPRTLFGFSQFKPDIHVKQIKCGLGSFSAITNTGELYTWGKNKSGCLGIGSARDQYFPWKVLTGFEVVDVSCGVDHMVVKSKSLL</sequence>
<dbReference type="PANTHER" id="PTHR46337">
    <property type="entry name" value="RCC1-LIKE G EXCHANGING FACTOR-LIKE PROTEIN"/>
    <property type="match status" value="1"/>
</dbReference>